<dbReference type="Pfam" id="PF00128">
    <property type="entry name" value="Alpha-amylase"/>
    <property type="match status" value="1"/>
</dbReference>
<keyword evidence="2" id="KW-0326">Glycosidase</keyword>
<gene>
    <name evidence="4" type="ORF">IV64_GL000930</name>
</gene>
<dbReference type="Proteomes" id="UP000051783">
    <property type="component" value="Unassembled WGS sequence"/>
</dbReference>
<dbReference type="SMART" id="SM00642">
    <property type="entry name" value="Aamy"/>
    <property type="match status" value="1"/>
</dbReference>
<comment type="caution">
    <text evidence="4">The sequence shown here is derived from an EMBL/GenBank/DDBJ whole genome shotgun (WGS) entry which is preliminary data.</text>
</comment>
<dbReference type="InterPro" id="IPR013783">
    <property type="entry name" value="Ig-like_fold"/>
</dbReference>
<evidence type="ECO:0000256" key="1">
    <source>
        <dbReference type="ARBA" id="ARBA00022801"/>
    </source>
</evidence>
<dbReference type="PANTHER" id="PTHR10357">
    <property type="entry name" value="ALPHA-AMYLASE FAMILY MEMBER"/>
    <property type="match status" value="1"/>
</dbReference>
<dbReference type="CDD" id="cd11338">
    <property type="entry name" value="AmyAc_CMD"/>
    <property type="match status" value="1"/>
</dbReference>
<sequence length="591" mass="66098">MAITTSNKCNRFLYKGVFNMLLAGILHRPESEDTAILADHCVTIRLKTALDDVAKIEMIYADMYLWQEGTPMQTTEMHRGLATQSNQYWTLAVTIPTNRLIYGFRITDKSGQTIGYGDDGFFDDQATNWAVAGHYFHLPYLHVSDAELPPEWVKNTVWYQIFPERFANGDVTNDPANVTAWGQGPVRRESFYGGDLKGVIDHLDDLADLGINGLYLCPIFTSPSNHKYDTIDHFEIDPHFGTKADFQALVDGAHERGIKVMLDAVFNHFGEQSPQWQDVIKNGQQSRFADWFHIHGWPVGRDPQTHQLNYETFATGAAMPKVNTQNPAVQDYLISVTKYWVEQFGIDAWRFDVADEVDHGFWRKLCGALRAVKPDIYLLGEAWHSSQALVNNGQFNAVMNYPLTQPIPALFNHELSLKEYVGKTNLQLTQYRLPNQQAMFNAIDTHDTPRLLTTLNGDVTKLQAALTLLMLLPGSPCLYYGTEVGVAGGADPDNRRCMNWQPNADELALKAFVKQLVGFRRAHASALASDELSWKIEGQCLTLNRQSATQLISGRFNLGTTAVAASATPAVLSVGVHEHQLLAGGFEVSIN</sequence>
<organism evidence="4 5">
    <name type="scientific">Lactiplantibacillus xiangfangensis</name>
    <dbReference type="NCBI Taxonomy" id="942150"/>
    <lineage>
        <taxon>Bacteria</taxon>
        <taxon>Bacillati</taxon>
        <taxon>Bacillota</taxon>
        <taxon>Bacilli</taxon>
        <taxon>Lactobacillales</taxon>
        <taxon>Lactobacillaceae</taxon>
        <taxon>Lactiplantibacillus</taxon>
    </lineage>
</organism>
<dbReference type="InterPro" id="IPR014756">
    <property type="entry name" value="Ig_E-set"/>
</dbReference>
<proteinExistence type="predicted"/>
<dbReference type="SUPFAM" id="SSF51445">
    <property type="entry name" value="(Trans)glycosidases"/>
    <property type="match status" value="1"/>
</dbReference>
<keyword evidence="1" id="KW-0378">Hydrolase</keyword>
<evidence type="ECO:0000259" key="3">
    <source>
        <dbReference type="SMART" id="SM00642"/>
    </source>
</evidence>
<dbReference type="InterPro" id="IPR045857">
    <property type="entry name" value="O16G_dom_2"/>
</dbReference>
<dbReference type="STRING" id="942150.IV64_GL000930"/>
<evidence type="ECO:0000313" key="4">
    <source>
        <dbReference type="EMBL" id="KRO08079.1"/>
    </source>
</evidence>
<dbReference type="SUPFAM" id="SSF81296">
    <property type="entry name" value="E set domains"/>
    <property type="match status" value="1"/>
</dbReference>
<dbReference type="Gene3D" id="3.20.20.80">
    <property type="entry name" value="Glycosidases"/>
    <property type="match status" value="1"/>
</dbReference>
<dbReference type="PATRIC" id="fig|942150.3.peg.960"/>
<dbReference type="GO" id="GO:0005975">
    <property type="term" value="P:carbohydrate metabolic process"/>
    <property type="evidence" value="ECO:0007669"/>
    <property type="project" value="InterPro"/>
</dbReference>
<dbReference type="GO" id="GO:0004553">
    <property type="term" value="F:hydrolase activity, hydrolyzing O-glycosyl compounds"/>
    <property type="evidence" value="ECO:0007669"/>
    <property type="project" value="InterPro"/>
</dbReference>
<feature type="domain" description="Glycosyl hydrolase family 13 catalytic" evidence="3">
    <location>
        <begin position="160"/>
        <end position="520"/>
    </location>
</feature>
<dbReference type="InterPro" id="IPR017853">
    <property type="entry name" value="GH"/>
</dbReference>
<evidence type="ECO:0000256" key="2">
    <source>
        <dbReference type="ARBA" id="ARBA00023295"/>
    </source>
</evidence>
<dbReference type="InterPro" id="IPR004185">
    <property type="entry name" value="Glyco_hydro_13_lg-like_dom"/>
</dbReference>
<dbReference type="PANTHER" id="PTHR10357:SF210">
    <property type="entry name" value="MALTODEXTRIN GLUCOSIDASE"/>
    <property type="match status" value="1"/>
</dbReference>
<dbReference type="CDD" id="cd02857">
    <property type="entry name" value="E_set_CDase_PDE_N"/>
    <property type="match status" value="1"/>
</dbReference>
<dbReference type="Gene3D" id="3.90.400.10">
    <property type="entry name" value="Oligo-1,6-glucosidase, Domain 2"/>
    <property type="match status" value="1"/>
</dbReference>
<dbReference type="EMBL" id="JQCL01000089">
    <property type="protein sequence ID" value="KRO08079.1"/>
    <property type="molecule type" value="Genomic_DNA"/>
</dbReference>
<dbReference type="InterPro" id="IPR006047">
    <property type="entry name" value="GH13_cat_dom"/>
</dbReference>
<evidence type="ECO:0000313" key="5">
    <source>
        <dbReference type="Proteomes" id="UP000051783"/>
    </source>
</evidence>
<dbReference type="Gene3D" id="2.60.40.10">
    <property type="entry name" value="Immunoglobulins"/>
    <property type="match status" value="1"/>
</dbReference>
<accession>A0A0R2M204</accession>
<dbReference type="Pfam" id="PF02903">
    <property type="entry name" value="Alpha-amylase_N"/>
    <property type="match status" value="1"/>
</dbReference>
<dbReference type="AlphaFoldDB" id="A0A0R2M204"/>
<keyword evidence="5" id="KW-1185">Reference proteome</keyword>
<name>A0A0R2M204_9LACO</name>
<reference evidence="4 5" key="1">
    <citation type="journal article" date="2015" name="Genome Announc.">
        <title>Expanding the biotechnology potential of lactobacilli through comparative genomics of 213 strains and associated genera.</title>
        <authorList>
            <person name="Sun Z."/>
            <person name="Harris H.M."/>
            <person name="McCann A."/>
            <person name="Guo C."/>
            <person name="Argimon S."/>
            <person name="Zhang W."/>
            <person name="Yang X."/>
            <person name="Jeffery I.B."/>
            <person name="Cooney J.C."/>
            <person name="Kagawa T.F."/>
            <person name="Liu W."/>
            <person name="Song Y."/>
            <person name="Salvetti E."/>
            <person name="Wrobel A."/>
            <person name="Rasinkangas P."/>
            <person name="Parkhill J."/>
            <person name="Rea M.C."/>
            <person name="O'Sullivan O."/>
            <person name="Ritari J."/>
            <person name="Douillard F.P."/>
            <person name="Paul Ross R."/>
            <person name="Yang R."/>
            <person name="Briner A.E."/>
            <person name="Felis G.E."/>
            <person name="de Vos W.M."/>
            <person name="Barrangou R."/>
            <person name="Klaenhammer T.R."/>
            <person name="Caufield P.W."/>
            <person name="Cui Y."/>
            <person name="Zhang H."/>
            <person name="O'Toole P.W."/>
        </authorList>
    </citation>
    <scope>NUCLEOTIDE SEQUENCE [LARGE SCALE GENOMIC DNA]</scope>
    <source>
        <strain evidence="4 5">LMG 26013</strain>
    </source>
</reference>
<protein>
    <submittedName>
        <fullName evidence="4">Neopullulanase</fullName>
    </submittedName>
</protein>